<dbReference type="EMBL" id="JAGSXJ010000005">
    <property type="protein sequence ID" value="KAH6691306.1"/>
    <property type="molecule type" value="Genomic_DNA"/>
</dbReference>
<sequence>MAFCLHSACINCILRDAARSRRLHFLYFLTNPVLFINLFSLYFDSMGTEGVPRMSHPGPTLSHCRGCRPRGPGSWRTPSTPYTSRVGVGHLVLRFGAGVGTQGGEVDELRGVRQGRGMVSFNQHGLSTRWVAASLGSTCHRLSVLCLLSIETSA</sequence>
<keyword evidence="3" id="KW-1185">Reference proteome</keyword>
<evidence type="ECO:0000256" key="1">
    <source>
        <dbReference type="SAM" id="Phobius"/>
    </source>
</evidence>
<gene>
    <name evidence="2" type="ORF">F5X68DRAFT_201657</name>
</gene>
<feature type="transmembrane region" description="Helical" evidence="1">
    <location>
        <begin position="25"/>
        <end position="43"/>
    </location>
</feature>
<name>A0A9P8VIC6_9PEZI</name>
<reference evidence="2" key="1">
    <citation type="journal article" date="2021" name="Nat. Commun.">
        <title>Genetic determinants of endophytism in the Arabidopsis root mycobiome.</title>
        <authorList>
            <person name="Mesny F."/>
            <person name="Miyauchi S."/>
            <person name="Thiergart T."/>
            <person name="Pickel B."/>
            <person name="Atanasova L."/>
            <person name="Karlsson M."/>
            <person name="Huettel B."/>
            <person name="Barry K.W."/>
            <person name="Haridas S."/>
            <person name="Chen C."/>
            <person name="Bauer D."/>
            <person name="Andreopoulos W."/>
            <person name="Pangilinan J."/>
            <person name="LaButti K."/>
            <person name="Riley R."/>
            <person name="Lipzen A."/>
            <person name="Clum A."/>
            <person name="Drula E."/>
            <person name="Henrissat B."/>
            <person name="Kohler A."/>
            <person name="Grigoriev I.V."/>
            <person name="Martin F.M."/>
            <person name="Hacquard S."/>
        </authorList>
    </citation>
    <scope>NUCLEOTIDE SEQUENCE</scope>
    <source>
        <strain evidence="2">MPI-SDFR-AT-0117</strain>
    </source>
</reference>
<comment type="caution">
    <text evidence="2">The sequence shown here is derived from an EMBL/GenBank/DDBJ whole genome shotgun (WGS) entry which is preliminary data.</text>
</comment>
<accession>A0A9P8VIC6</accession>
<keyword evidence="1" id="KW-1133">Transmembrane helix</keyword>
<proteinExistence type="predicted"/>
<evidence type="ECO:0000313" key="3">
    <source>
        <dbReference type="Proteomes" id="UP000770015"/>
    </source>
</evidence>
<evidence type="ECO:0000313" key="2">
    <source>
        <dbReference type="EMBL" id="KAH6691306.1"/>
    </source>
</evidence>
<dbReference type="Proteomes" id="UP000770015">
    <property type="component" value="Unassembled WGS sequence"/>
</dbReference>
<dbReference type="AlphaFoldDB" id="A0A9P8VIC6"/>
<keyword evidence="1" id="KW-0472">Membrane</keyword>
<keyword evidence="1" id="KW-0812">Transmembrane</keyword>
<organism evidence="2 3">
    <name type="scientific">Plectosphaerella plurivora</name>
    <dbReference type="NCBI Taxonomy" id="936078"/>
    <lineage>
        <taxon>Eukaryota</taxon>
        <taxon>Fungi</taxon>
        <taxon>Dikarya</taxon>
        <taxon>Ascomycota</taxon>
        <taxon>Pezizomycotina</taxon>
        <taxon>Sordariomycetes</taxon>
        <taxon>Hypocreomycetidae</taxon>
        <taxon>Glomerellales</taxon>
        <taxon>Plectosphaerellaceae</taxon>
        <taxon>Plectosphaerella</taxon>
    </lineage>
</organism>
<protein>
    <submittedName>
        <fullName evidence="2">Uncharacterized protein</fullName>
    </submittedName>
</protein>